<dbReference type="GO" id="GO:0000184">
    <property type="term" value="P:nuclear-transcribed mRNA catabolic process, nonsense-mediated decay"/>
    <property type="evidence" value="ECO:0007669"/>
    <property type="project" value="UniProtKB-KW"/>
</dbReference>
<dbReference type="GO" id="GO:0000290">
    <property type="term" value="P:deadenylation-dependent decapping of nuclear-transcribed mRNA"/>
    <property type="evidence" value="ECO:0007669"/>
    <property type="project" value="InterPro"/>
</dbReference>
<keyword evidence="5" id="KW-0866">Nonsense-mediated mRNA decay</keyword>
<proteinExistence type="inferred from homology"/>
<feature type="region of interest" description="Disordered" evidence="6">
    <location>
        <begin position="217"/>
        <end position="238"/>
    </location>
</feature>
<dbReference type="GO" id="GO:0031087">
    <property type="term" value="P:deadenylation-independent decapping of nuclear-transcribed mRNA"/>
    <property type="evidence" value="ECO:0007669"/>
    <property type="project" value="TreeGrafter"/>
</dbReference>
<evidence type="ECO:0000313" key="9">
    <source>
        <dbReference type="Proteomes" id="UP000192578"/>
    </source>
</evidence>
<evidence type="ECO:0000259" key="7">
    <source>
        <dbReference type="Pfam" id="PF16741"/>
    </source>
</evidence>
<dbReference type="AlphaFoldDB" id="A0A1W0XE04"/>
<keyword evidence="3" id="KW-0963">Cytoplasm</keyword>
<dbReference type="GO" id="GO:0000932">
    <property type="term" value="C:P-body"/>
    <property type="evidence" value="ECO:0007669"/>
    <property type="project" value="TreeGrafter"/>
</dbReference>
<keyword evidence="9" id="KW-1185">Reference proteome</keyword>
<feature type="domain" description="mRNA-decapping enzyme C-terminal" evidence="7">
    <location>
        <begin position="493"/>
        <end position="530"/>
    </location>
</feature>
<comment type="subcellular location">
    <subcellularLocation>
        <location evidence="1">Cytoplasm</location>
    </subcellularLocation>
</comment>
<evidence type="ECO:0000313" key="8">
    <source>
        <dbReference type="EMBL" id="OQV25675.1"/>
    </source>
</evidence>
<dbReference type="PANTHER" id="PTHR16290:SF0">
    <property type="entry name" value="DECAPPING PROTEIN 1, ISOFORM A"/>
    <property type="match status" value="1"/>
</dbReference>
<organism evidence="8 9">
    <name type="scientific">Hypsibius exemplaris</name>
    <name type="common">Freshwater tardigrade</name>
    <dbReference type="NCBI Taxonomy" id="2072580"/>
    <lineage>
        <taxon>Eukaryota</taxon>
        <taxon>Metazoa</taxon>
        <taxon>Ecdysozoa</taxon>
        <taxon>Tardigrada</taxon>
        <taxon>Eutardigrada</taxon>
        <taxon>Parachela</taxon>
        <taxon>Hypsibioidea</taxon>
        <taxon>Hypsibiidae</taxon>
        <taxon>Hypsibius</taxon>
    </lineage>
</organism>
<accession>A0A1W0XE04</accession>
<dbReference type="GO" id="GO:0008047">
    <property type="term" value="F:enzyme activator activity"/>
    <property type="evidence" value="ECO:0007669"/>
    <property type="project" value="InterPro"/>
</dbReference>
<dbReference type="OrthoDB" id="440673at2759"/>
<evidence type="ECO:0000256" key="1">
    <source>
        <dbReference type="ARBA" id="ARBA00004496"/>
    </source>
</evidence>
<dbReference type="Pfam" id="PF06058">
    <property type="entry name" value="DCP1"/>
    <property type="match status" value="1"/>
</dbReference>
<evidence type="ECO:0000256" key="4">
    <source>
        <dbReference type="ARBA" id="ARBA00022664"/>
    </source>
</evidence>
<sequence length="532" mass="57492">MAKQGSEISMCMNLVQTIDEGITEILAKETDVKLYKYDAGKWIPSKVEGMLLFYRRCDNPPFGLLLLSRDSTQNWNQKFGVDVEVQLRAPFLLYKSFDIIQGNVIYGVWFPQPSSCEEMYKKMRNSTSQPTNLSYAAMVTAGAKTSAKEESVVATNGNGNGNGNYSLENSKEMQERRDQAEVAVKALQVPGAKATSVPCQHCGRTTHVSSKCYKLRPQGPEGAARNGGPVPRGVTQKKAPNEVVPTTMTFEANKVNSKHAQQVAAATSKNFVDSAILESSSSSSGGPIPLSAQANISPLNLPGLLSAVPHNGTGHMPHAASFPNIGDAGSWSTQNPQLALRVASDQLKGFLGMGAATESLAGKVDAPVSQLTPQREGRSSAALGMTLSGCSADGEVAALRGPAKDRQFVQDITQRLNEVAGSPLIQSGYDLAPIDQDFIQPTLRPPQHFESCQASSAHPQFLRPEDMEVSNANRRPHTAGIPSQNSRLAPGVNALTKEQLLQSIEWLMRNDRDFVNRLHQGYLSSLTEQLKL</sequence>
<dbReference type="SUPFAM" id="SSF50729">
    <property type="entry name" value="PH domain-like"/>
    <property type="match status" value="1"/>
</dbReference>
<evidence type="ECO:0000256" key="6">
    <source>
        <dbReference type="SAM" id="MobiDB-lite"/>
    </source>
</evidence>
<dbReference type="EMBL" id="MTYJ01000002">
    <property type="protein sequence ID" value="OQV25675.1"/>
    <property type="molecule type" value="Genomic_DNA"/>
</dbReference>
<evidence type="ECO:0000256" key="5">
    <source>
        <dbReference type="ARBA" id="ARBA00023161"/>
    </source>
</evidence>
<evidence type="ECO:0000256" key="2">
    <source>
        <dbReference type="ARBA" id="ARBA00008778"/>
    </source>
</evidence>
<gene>
    <name evidence="8" type="ORF">BV898_00607</name>
</gene>
<comment type="caution">
    <text evidence="8">The sequence shown here is derived from an EMBL/GenBank/DDBJ whole genome shotgun (WGS) entry which is preliminary data.</text>
</comment>
<dbReference type="GO" id="GO:0003729">
    <property type="term" value="F:mRNA binding"/>
    <property type="evidence" value="ECO:0007669"/>
    <property type="project" value="TreeGrafter"/>
</dbReference>
<dbReference type="Proteomes" id="UP000192578">
    <property type="component" value="Unassembled WGS sequence"/>
</dbReference>
<dbReference type="PANTHER" id="PTHR16290">
    <property type="entry name" value="TRANSCRIPTION FACTOR SMIF DECAPPING ENZYME DCP1"/>
    <property type="match status" value="1"/>
</dbReference>
<dbReference type="Gene3D" id="2.30.29.30">
    <property type="entry name" value="Pleckstrin-homology domain (PH domain)/Phosphotyrosine-binding domain (PTB)"/>
    <property type="match status" value="1"/>
</dbReference>
<dbReference type="InterPro" id="IPR031953">
    <property type="entry name" value="mRNA_decap_C"/>
</dbReference>
<dbReference type="InterPro" id="IPR011993">
    <property type="entry name" value="PH-like_dom_sf"/>
</dbReference>
<dbReference type="GO" id="GO:0006397">
    <property type="term" value="P:mRNA processing"/>
    <property type="evidence" value="ECO:0007669"/>
    <property type="project" value="UniProtKB-KW"/>
</dbReference>
<reference evidence="9" key="1">
    <citation type="submission" date="2017-01" db="EMBL/GenBank/DDBJ databases">
        <title>Comparative genomics of anhydrobiosis in the tardigrade Hypsibius dujardini.</title>
        <authorList>
            <person name="Yoshida Y."/>
            <person name="Koutsovoulos G."/>
            <person name="Laetsch D."/>
            <person name="Stevens L."/>
            <person name="Kumar S."/>
            <person name="Horikawa D."/>
            <person name="Ishino K."/>
            <person name="Komine S."/>
            <person name="Tomita M."/>
            <person name="Blaxter M."/>
            <person name="Arakawa K."/>
        </authorList>
    </citation>
    <scope>NUCLEOTIDE SEQUENCE [LARGE SCALE GENOMIC DNA]</scope>
    <source>
        <strain evidence="9">Z151</strain>
    </source>
</reference>
<comment type="similarity">
    <text evidence="2">Belongs to the DCP1 family.</text>
</comment>
<dbReference type="InterPro" id="IPR010334">
    <property type="entry name" value="Dcp1"/>
</dbReference>
<dbReference type="Gene3D" id="6.10.140.2030">
    <property type="match status" value="1"/>
</dbReference>
<evidence type="ECO:0000256" key="3">
    <source>
        <dbReference type="ARBA" id="ARBA00022490"/>
    </source>
</evidence>
<dbReference type="Pfam" id="PF16741">
    <property type="entry name" value="mRNA_decap_C"/>
    <property type="match status" value="1"/>
</dbReference>
<name>A0A1W0XE04_HYPEX</name>
<keyword evidence="4" id="KW-0507">mRNA processing</keyword>
<protein>
    <recommendedName>
        <fullName evidence="7">mRNA-decapping enzyme C-terminal domain-containing protein</fullName>
    </recommendedName>
</protein>